<dbReference type="GO" id="GO:0006260">
    <property type="term" value="P:DNA replication"/>
    <property type="evidence" value="ECO:0007669"/>
    <property type="project" value="UniProtKB-UniRule"/>
</dbReference>
<feature type="coiled-coil region" evidence="7">
    <location>
        <begin position="476"/>
        <end position="551"/>
    </location>
</feature>
<dbReference type="PIRSF" id="PIRSF005719">
    <property type="entry name" value="SMC"/>
    <property type="match status" value="1"/>
</dbReference>
<feature type="domain" description="RecF/RecN/SMC N-terminal" evidence="9">
    <location>
        <begin position="6"/>
        <end position="1491"/>
    </location>
</feature>
<dbReference type="PANTHER" id="PTHR43977">
    <property type="entry name" value="STRUCTURAL MAINTENANCE OF CHROMOSOMES PROTEIN 3"/>
    <property type="match status" value="1"/>
</dbReference>
<dbReference type="RefSeq" id="WP_247066069.1">
    <property type="nucleotide sequence ID" value="NZ_CP094848.1"/>
</dbReference>
<comment type="domain">
    <text evidence="7">Contains large globular domains required for ATP hydrolysis at each terminus and a third globular domain forming a flexible hinge near the middle of the molecule. These domains are separated by coiled-coil structures.</text>
</comment>
<reference evidence="10" key="2">
    <citation type="submission" date="2022-03" db="EMBL/GenBank/DDBJ databases">
        <authorList>
            <person name="Ryngajllo M."/>
            <person name="Jacek P."/>
            <person name="Kubiak K."/>
        </authorList>
    </citation>
    <scope>NUCLEOTIDE SEQUENCE</scope>
    <source>
        <strain evidence="10">SI1</strain>
    </source>
</reference>
<feature type="coiled-coil region" evidence="7">
    <location>
        <begin position="816"/>
        <end position="843"/>
    </location>
</feature>
<dbReference type="HAMAP" id="MF_01894">
    <property type="entry name" value="Smc_prok"/>
    <property type="match status" value="1"/>
</dbReference>
<feature type="binding site" evidence="7">
    <location>
        <begin position="34"/>
        <end position="41"/>
    </location>
    <ligand>
        <name>ATP</name>
        <dbReference type="ChEBI" id="CHEBI:30616"/>
    </ligand>
</feature>
<dbReference type="GO" id="GO:0005694">
    <property type="term" value="C:chromosome"/>
    <property type="evidence" value="ECO:0007669"/>
    <property type="project" value="InterPro"/>
</dbReference>
<keyword evidence="2 7" id="KW-0963">Cytoplasm</keyword>
<evidence type="ECO:0000256" key="2">
    <source>
        <dbReference type="ARBA" id="ARBA00022490"/>
    </source>
</evidence>
<proteinExistence type="inferred from homology"/>
<sequence length="1518" mass="164469">MTARFARLRIAGFKSFADPASIEILPGLTGIVGPNGCGKSNVVEALRWTMGETSARSLRGGEMDDLIFAGTAARPARNTAEVTLSLEGTADVAPPPFQGQDELQVVRRAERGAGSGYRINGKSMRARDVQTLFADLASGARSSAMVSQGRVSALVNARPEERRSILEEAAGITGLHGRRHEAELKLRATEANLERAEDLRLQLEARLGDLQAQATQAARYRELSQGLRESEVTLLALLHARARNAVAQARENLHTTRHALLAAEQAAEDATIAQFEATQALPGLRTQADTQRSQLERHRVMAENIAAEVARANAAVAEAQARLEQCQQDHEAALARQGDARTMLERLEAERAEAQAALDALPGRQAQARDELATLQTQVREQAGALEQASVAAREAQLRFAQMEEARIAASERQAHLQARHDEITAEVTRLRTEMPGTEALAALDHVVEAATQAAHDARVELETATQLQSDCVLKANIARNEAAQTRRQHEQAAQELAQAAARLETLHRDHAALAQRAVEARELLVAQDHLEQLRDSVATAEAAFVAAREALERAEIVRTELTATEMEVRARVEQAASRRGALEQATRAARSACARAAAQLASLAEETARIEQNALPPGKLDGAIAARKAAEQAHASAEDDLRTAEQQIAQCRTHSETQARRLNELSATVTGMEAEADGLAKALAADGEVQDGDAPDIATLLHIPEGLETALAVVLSEGLEASVSSAAARQWRDLPVLEAPAFPDGNIRPLSGLINAPGALARVLAFAGLLDDGADGDSLQRQLAPGQCLVTRDGALWRWDGYRLAGNLPSRAALKLRQINRLRDIRAELDRLRAEVPERRQAADDARIALEAATTAMKETRVRRTGVEEQLGLLRRQEAELGRQDAAVRTRLDTIAVQLEAARAADAEARQTLETAQQEEAAEPAAALLQAELERASAAALVARQDEGQARQARQAAQVAHDAAQRSLNEASNRHGEAETRLQAIMPALARMAQDLAQAQQDHARAQAYQASLPPAEQATATLDMAEQAAKAAAQRLSTAQDNRGATQATLDEATQARTEAGNRQHEIRSILDAQEPRLDDIRRELSTVSENCARIVTEQAALPDPELLARDLEALRENHAATRGMEQDVRDLLGRIDNEHEALTQRIAGALAAMGEWRDRVEGTQRDVDATHDRLRIAHEDHERIALQPEEITSRSEAISTDLSAAEGRYNQSAEALKTAETTLSTAQDAREKADAAMIRMREDVLRAEGKQEQAEAILAQLMTETQPPAGIVPTDLSEAAEAGLRRKVGRLARQREELGPVNLRAEIEANEAGEQINTIMTERTELESAIARLRGTIGNLNREGRERLMAVFSQIDQHFQSLFTRMFNGGRAHLGMVGNDDPLQAGLEIYAQPPGKKLATLSLLSGGEQALTALSLIFAVFRCNPAPICVLDEVDAPLDDANVGRFCALLGDMVAEAGTRFLVVTHHQLTMAHMDRLYGVTMQERGVSRVLSIDLERASAMVAQDRMHPTDATSP</sequence>
<evidence type="ECO:0000256" key="5">
    <source>
        <dbReference type="ARBA" id="ARBA00023054"/>
    </source>
</evidence>
<dbReference type="GO" id="GO:0003677">
    <property type="term" value="F:DNA binding"/>
    <property type="evidence" value="ECO:0007669"/>
    <property type="project" value="UniProtKB-UniRule"/>
</dbReference>
<evidence type="ECO:0000256" key="1">
    <source>
        <dbReference type="ARBA" id="ARBA00004496"/>
    </source>
</evidence>
<protein>
    <recommendedName>
        <fullName evidence="7">Chromosome partition protein Smc</fullName>
    </recommendedName>
</protein>
<dbReference type="SUPFAM" id="SSF52540">
    <property type="entry name" value="P-loop containing nucleoside triphosphate hydrolases"/>
    <property type="match status" value="1"/>
</dbReference>
<dbReference type="GO" id="GO:0007059">
    <property type="term" value="P:chromosome segregation"/>
    <property type="evidence" value="ECO:0007669"/>
    <property type="project" value="UniProtKB-UniRule"/>
</dbReference>
<comment type="similarity">
    <text evidence="7">Belongs to the SMC family.</text>
</comment>
<evidence type="ECO:0000256" key="3">
    <source>
        <dbReference type="ARBA" id="ARBA00022741"/>
    </source>
</evidence>
<dbReference type="InterPro" id="IPR027417">
    <property type="entry name" value="P-loop_NTPase"/>
</dbReference>
<evidence type="ECO:0000256" key="4">
    <source>
        <dbReference type="ARBA" id="ARBA00022840"/>
    </source>
</evidence>
<dbReference type="GO" id="GO:0030261">
    <property type="term" value="P:chromosome condensation"/>
    <property type="evidence" value="ECO:0007669"/>
    <property type="project" value="InterPro"/>
</dbReference>
<evidence type="ECO:0000313" key="11">
    <source>
        <dbReference type="Proteomes" id="UP001202887"/>
    </source>
</evidence>
<gene>
    <name evidence="7" type="primary">smc</name>
    <name evidence="10" type="ORF">K1W68_01950</name>
</gene>
<feature type="coiled-coil region" evidence="7">
    <location>
        <begin position="594"/>
        <end position="655"/>
    </location>
</feature>
<reference evidence="10" key="1">
    <citation type="journal article" date="2021" name="Polymers (Basel)">
        <title>Highly Stretchable Bacterial Cellulose Produced by Komagataeibacter hansenii SI1.</title>
        <authorList>
            <person name="Cielecka I."/>
            <person name="Ryngajllo M."/>
            <person name="Maniukiewicz W."/>
            <person name="Bielecki S."/>
        </authorList>
    </citation>
    <scope>NUCLEOTIDE SEQUENCE</scope>
    <source>
        <strain evidence="10">SI1</strain>
    </source>
</reference>
<evidence type="ECO:0000256" key="8">
    <source>
        <dbReference type="SAM" id="MobiDB-lite"/>
    </source>
</evidence>
<dbReference type="InterPro" id="IPR036277">
    <property type="entry name" value="SMC_hinge_sf"/>
</dbReference>
<comment type="subunit">
    <text evidence="7">Homodimer.</text>
</comment>
<dbReference type="SUPFAM" id="SSF75553">
    <property type="entry name" value="Smc hinge domain"/>
    <property type="match status" value="1"/>
</dbReference>
<keyword evidence="3 7" id="KW-0547">Nucleotide-binding</keyword>
<keyword evidence="6 7" id="KW-0238">DNA-binding</keyword>
<dbReference type="GO" id="GO:0007062">
    <property type="term" value="P:sister chromatid cohesion"/>
    <property type="evidence" value="ECO:0007669"/>
    <property type="project" value="InterPro"/>
</dbReference>
<dbReference type="InterPro" id="IPR011890">
    <property type="entry name" value="SMC_prok"/>
</dbReference>
<comment type="caution">
    <text evidence="10">The sequence shown here is derived from an EMBL/GenBank/DDBJ whole genome shotgun (WGS) entry which is preliminary data.</text>
</comment>
<dbReference type="Proteomes" id="UP001202887">
    <property type="component" value="Unassembled WGS sequence"/>
</dbReference>
<evidence type="ECO:0000256" key="6">
    <source>
        <dbReference type="ARBA" id="ARBA00023125"/>
    </source>
</evidence>
<dbReference type="InterPro" id="IPR003395">
    <property type="entry name" value="RecF/RecN/SMC_N"/>
</dbReference>
<dbReference type="GO" id="GO:0005524">
    <property type="term" value="F:ATP binding"/>
    <property type="evidence" value="ECO:0007669"/>
    <property type="project" value="UniProtKB-UniRule"/>
</dbReference>
<feature type="coiled-coil region" evidence="7">
    <location>
        <begin position="302"/>
        <end position="406"/>
    </location>
</feature>
<dbReference type="FunFam" id="3.40.50.300:FF:000901">
    <property type="entry name" value="Chromosome partition protein Smc"/>
    <property type="match status" value="1"/>
</dbReference>
<evidence type="ECO:0000313" key="10">
    <source>
        <dbReference type="EMBL" id="MCJ8352771.1"/>
    </source>
</evidence>
<dbReference type="Pfam" id="PF02463">
    <property type="entry name" value="SMC_N"/>
    <property type="match status" value="1"/>
</dbReference>
<keyword evidence="5 7" id="KW-0175">Coiled coil</keyword>
<feature type="coiled-coil region" evidence="7">
    <location>
        <begin position="955"/>
        <end position="982"/>
    </location>
</feature>
<dbReference type="Gene3D" id="3.40.50.300">
    <property type="entry name" value="P-loop containing nucleotide triphosphate hydrolases"/>
    <property type="match status" value="2"/>
</dbReference>
<evidence type="ECO:0000259" key="9">
    <source>
        <dbReference type="Pfam" id="PF02463"/>
    </source>
</evidence>
<feature type="coiled-coil region" evidence="7">
    <location>
        <begin position="1219"/>
        <end position="1267"/>
    </location>
</feature>
<comment type="function">
    <text evidence="7">Required for chromosome condensation and partitioning.</text>
</comment>
<comment type="subcellular location">
    <subcellularLocation>
        <location evidence="1 7">Cytoplasm</location>
    </subcellularLocation>
</comment>
<evidence type="ECO:0000256" key="7">
    <source>
        <dbReference type="HAMAP-Rule" id="MF_01894"/>
    </source>
</evidence>
<organism evidence="10 11">
    <name type="scientific">Novacetimonas hansenii</name>
    <name type="common">Komagataeibacter hansenii</name>
    <dbReference type="NCBI Taxonomy" id="436"/>
    <lineage>
        <taxon>Bacteria</taxon>
        <taxon>Pseudomonadati</taxon>
        <taxon>Pseudomonadota</taxon>
        <taxon>Alphaproteobacteria</taxon>
        <taxon>Acetobacterales</taxon>
        <taxon>Acetobacteraceae</taxon>
        <taxon>Novacetimonas</taxon>
    </lineage>
</organism>
<feature type="region of interest" description="Disordered" evidence="8">
    <location>
        <begin position="1040"/>
        <end position="1066"/>
    </location>
</feature>
<dbReference type="InterPro" id="IPR024704">
    <property type="entry name" value="SMC"/>
</dbReference>
<dbReference type="GO" id="GO:0005737">
    <property type="term" value="C:cytoplasm"/>
    <property type="evidence" value="ECO:0007669"/>
    <property type="project" value="UniProtKB-SubCell"/>
</dbReference>
<name>A0AAW5ELR6_NOVHA</name>
<keyword evidence="4 7" id="KW-0067">ATP-binding</keyword>
<feature type="coiled-coil region" evidence="7">
    <location>
        <begin position="179"/>
        <end position="213"/>
    </location>
</feature>
<dbReference type="EMBL" id="JAIBCX010000003">
    <property type="protein sequence ID" value="MCJ8352771.1"/>
    <property type="molecule type" value="Genomic_DNA"/>
</dbReference>
<dbReference type="CDD" id="cd03278">
    <property type="entry name" value="ABC_SMC_barmotin"/>
    <property type="match status" value="1"/>
</dbReference>
<accession>A0AAW5ELR6</accession>
<dbReference type="GO" id="GO:0016887">
    <property type="term" value="F:ATP hydrolysis activity"/>
    <property type="evidence" value="ECO:0007669"/>
    <property type="project" value="InterPro"/>
</dbReference>